<organism evidence="1 2">
    <name type="scientific">Populus alba x Populus x berolinensis</name>
    <dbReference type="NCBI Taxonomy" id="444605"/>
    <lineage>
        <taxon>Eukaryota</taxon>
        <taxon>Viridiplantae</taxon>
        <taxon>Streptophyta</taxon>
        <taxon>Embryophyta</taxon>
        <taxon>Tracheophyta</taxon>
        <taxon>Spermatophyta</taxon>
        <taxon>Magnoliopsida</taxon>
        <taxon>eudicotyledons</taxon>
        <taxon>Gunneridae</taxon>
        <taxon>Pentapetalae</taxon>
        <taxon>rosids</taxon>
        <taxon>fabids</taxon>
        <taxon>Malpighiales</taxon>
        <taxon>Salicaceae</taxon>
        <taxon>Saliceae</taxon>
        <taxon>Populus</taxon>
    </lineage>
</organism>
<keyword evidence="2" id="KW-1185">Reference proteome</keyword>
<dbReference type="EMBL" id="JAQIZT010000010">
    <property type="protein sequence ID" value="KAJ6983342.1"/>
    <property type="molecule type" value="Genomic_DNA"/>
</dbReference>
<accession>A0AAD6MFJ2</accession>
<name>A0AAD6MFJ2_9ROSI</name>
<evidence type="ECO:0000313" key="1">
    <source>
        <dbReference type="EMBL" id="KAJ6983342.1"/>
    </source>
</evidence>
<dbReference type="Proteomes" id="UP001164929">
    <property type="component" value="Chromosome 10"/>
</dbReference>
<dbReference type="AlphaFoldDB" id="A0AAD6MFJ2"/>
<sequence length="56" mass="6421">MGKASYDGRFIRAPSPTLKARVCKGSIVIFKRIRFSLRAKVHVYPLLFETSPLYSF</sequence>
<evidence type="ECO:0000313" key="2">
    <source>
        <dbReference type="Proteomes" id="UP001164929"/>
    </source>
</evidence>
<reference evidence="1" key="1">
    <citation type="journal article" date="2023" name="Mol. Ecol. Resour.">
        <title>Chromosome-level genome assembly of a triploid poplar Populus alba 'Berolinensis'.</title>
        <authorList>
            <person name="Chen S."/>
            <person name="Yu Y."/>
            <person name="Wang X."/>
            <person name="Wang S."/>
            <person name="Zhang T."/>
            <person name="Zhou Y."/>
            <person name="He R."/>
            <person name="Meng N."/>
            <person name="Wang Y."/>
            <person name="Liu W."/>
            <person name="Liu Z."/>
            <person name="Liu J."/>
            <person name="Guo Q."/>
            <person name="Huang H."/>
            <person name="Sederoff R.R."/>
            <person name="Wang G."/>
            <person name="Qu G."/>
            <person name="Chen S."/>
        </authorList>
    </citation>
    <scope>NUCLEOTIDE SEQUENCE</scope>
    <source>
        <strain evidence="1">SC-2020</strain>
    </source>
</reference>
<gene>
    <name evidence="1" type="ORF">NC653_026217</name>
</gene>
<protein>
    <submittedName>
        <fullName evidence="1">Uncharacterized protein</fullName>
    </submittedName>
</protein>
<proteinExistence type="predicted"/>
<comment type="caution">
    <text evidence="1">The sequence shown here is derived from an EMBL/GenBank/DDBJ whole genome shotgun (WGS) entry which is preliminary data.</text>
</comment>